<reference evidence="2 4" key="2">
    <citation type="submission" date="2018-06" db="EMBL/GenBank/DDBJ databases">
        <authorList>
            <consortium name="Pathogen Informatics"/>
            <person name="Doyle S."/>
        </authorList>
    </citation>
    <scope>NUCLEOTIDE SEQUENCE [LARGE SCALE GENOMIC DNA]</scope>
    <source>
        <strain evidence="2 4">NCTC10293</strain>
    </source>
</reference>
<dbReference type="Proteomes" id="UP000190435">
    <property type="component" value="Unassembled WGS sequence"/>
</dbReference>
<evidence type="ECO:0000313" key="3">
    <source>
        <dbReference type="Proteomes" id="UP000190435"/>
    </source>
</evidence>
<sequence length="129" mass="14155">MFVRNLTVAQQSALIFLAKEVAKADGNLDELQSGMAEILIQQSDKGVVETTISIDELPLLFTTERAKCSLILELLGVAHANNNYHVNEKDLIGQYAGALNISANKLLQLEAWVENQIALSKQAEYLLGE</sequence>
<proteinExistence type="predicted"/>
<dbReference type="RefSeq" id="WP_078276277.1">
    <property type="nucleotide sequence ID" value="NZ_MUXU01000027.1"/>
</dbReference>
<protein>
    <submittedName>
        <fullName evidence="1">DNA repair protein</fullName>
    </submittedName>
    <submittedName>
        <fullName evidence="2">Tellurite resistance protein TerB</fullName>
    </submittedName>
</protein>
<dbReference type="EMBL" id="UGQE01000001">
    <property type="protein sequence ID" value="STZ10682.1"/>
    <property type="molecule type" value="Genomic_DNA"/>
</dbReference>
<dbReference type="OrthoDB" id="5690189at2"/>
<dbReference type="STRING" id="34060.B0181_04455"/>
<reference evidence="1 3" key="1">
    <citation type="submission" date="2017-02" db="EMBL/GenBank/DDBJ databases">
        <title>Draft genome sequence of Moraxella caviae CCUG 355 type strain.</title>
        <authorList>
            <person name="Engstrom-Jakobsson H."/>
            <person name="Salva-Serra F."/>
            <person name="Thorell K."/>
            <person name="Gonzales-Siles L."/>
            <person name="Karlsson R."/>
            <person name="Boulund F."/>
            <person name="Engstrand L."/>
            <person name="Moore E."/>
        </authorList>
    </citation>
    <scope>NUCLEOTIDE SEQUENCE [LARGE SCALE GENOMIC DNA]</scope>
    <source>
        <strain evidence="1 3">CCUG 355</strain>
    </source>
</reference>
<accession>A0A1T0A573</accession>
<dbReference type="EMBL" id="MUXU01000027">
    <property type="protein sequence ID" value="OOR90847.1"/>
    <property type="molecule type" value="Genomic_DNA"/>
</dbReference>
<dbReference type="InterPro" id="IPR029024">
    <property type="entry name" value="TerB-like"/>
</dbReference>
<name>A0A1T0A573_9GAMM</name>
<evidence type="ECO:0000313" key="1">
    <source>
        <dbReference type="EMBL" id="OOR90847.1"/>
    </source>
</evidence>
<dbReference type="SUPFAM" id="SSF158682">
    <property type="entry name" value="TerB-like"/>
    <property type="match status" value="1"/>
</dbReference>
<organism evidence="1 3">
    <name type="scientific">Moraxella caviae</name>
    <dbReference type="NCBI Taxonomy" id="34060"/>
    <lineage>
        <taxon>Bacteria</taxon>
        <taxon>Pseudomonadati</taxon>
        <taxon>Pseudomonadota</taxon>
        <taxon>Gammaproteobacteria</taxon>
        <taxon>Moraxellales</taxon>
        <taxon>Moraxellaceae</taxon>
        <taxon>Moraxella</taxon>
    </lineage>
</organism>
<gene>
    <name evidence="1" type="ORF">B0181_04455</name>
    <name evidence="2" type="ORF">NCTC10293_01037</name>
</gene>
<dbReference type="AlphaFoldDB" id="A0A1T0A573"/>
<keyword evidence="3" id="KW-1185">Reference proteome</keyword>
<dbReference type="Gene3D" id="1.10.3680.10">
    <property type="entry name" value="TerB-like"/>
    <property type="match status" value="1"/>
</dbReference>
<evidence type="ECO:0000313" key="4">
    <source>
        <dbReference type="Proteomes" id="UP000255279"/>
    </source>
</evidence>
<dbReference type="Proteomes" id="UP000255279">
    <property type="component" value="Unassembled WGS sequence"/>
</dbReference>
<evidence type="ECO:0000313" key="2">
    <source>
        <dbReference type="EMBL" id="STZ10682.1"/>
    </source>
</evidence>